<dbReference type="AlphaFoldDB" id="F3Z2T0"/>
<dbReference type="RefSeq" id="WP_014259999.1">
    <property type="nucleotide sequence ID" value="NC_016629.1"/>
</dbReference>
<dbReference type="KEGG" id="daf:Desaf_1918"/>
<sequence length="202" mass="22607">MSGPHKSGLNIRIESPTASEMVALMQLYSKTRANKYIVQALTRTAQNVRTNIARSVRETHNVAYGEVLRVLRVKKAAPNSWYSSVWGWGKASIPLYAFSPRPSDPRPSYKNRPKKGVSVLVTKATGRKALTSHFVARSSKTGRFMVAQRAPGAQRFPIHQKFGPGIFGILKSTDKQEHIKQAAQRILEANLRHGLQRLRDGY</sequence>
<keyword evidence="2" id="KW-1185">Reference proteome</keyword>
<evidence type="ECO:0000313" key="2">
    <source>
        <dbReference type="Proteomes" id="UP000007844"/>
    </source>
</evidence>
<name>F3Z2T0_DESAF</name>
<dbReference type="HOGENOM" id="CLU_1352792_0_0_7"/>
<protein>
    <recommendedName>
        <fullName evidence="3">Prophage minor tail Z family protein</fullName>
    </recommendedName>
</protein>
<dbReference type="Proteomes" id="UP000007844">
    <property type="component" value="Chromosome"/>
</dbReference>
<dbReference type="Pfam" id="PF06763">
    <property type="entry name" value="Minor_tail_Z"/>
    <property type="match status" value="1"/>
</dbReference>
<evidence type="ECO:0008006" key="3">
    <source>
        <dbReference type="Google" id="ProtNLM"/>
    </source>
</evidence>
<reference evidence="1 2" key="1">
    <citation type="journal article" date="2011" name="J. Bacteriol.">
        <title>Genome sequence of the mercury-methylating and pleomorphic Desulfovibrio africanus Strain Walvis Bay.</title>
        <authorList>
            <person name="Brown S.D."/>
            <person name="Wall J.D."/>
            <person name="Kucken A.M."/>
            <person name="Gilmour C.C."/>
            <person name="Podar M."/>
            <person name="Brandt C.C."/>
            <person name="Teshima H."/>
            <person name="Detter J.C."/>
            <person name="Han C.S."/>
            <person name="Land M.L."/>
            <person name="Lucas S."/>
            <person name="Han J."/>
            <person name="Pennacchio L."/>
            <person name="Nolan M."/>
            <person name="Pitluck S."/>
            <person name="Woyke T."/>
            <person name="Goodwin L."/>
            <person name="Palumbo A.V."/>
            <person name="Elias D.A."/>
        </authorList>
    </citation>
    <scope>NUCLEOTIDE SEQUENCE [LARGE SCALE GENOMIC DNA]</scope>
    <source>
        <strain evidence="1 2">Walvis Bay</strain>
    </source>
</reference>
<organism evidence="1 2">
    <name type="scientific">Desulfocurvibacter africanus subsp. africanus str. Walvis Bay</name>
    <dbReference type="NCBI Taxonomy" id="690850"/>
    <lineage>
        <taxon>Bacteria</taxon>
        <taxon>Pseudomonadati</taxon>
        <taxon>Thermodesulfobacteriota</taxon>
        <taxon>Desulfovibrionia</taxon>
        <taxon>Desulfovibrionales</taxon>
        <taxon>Desulfovibrionaceae</taxon>
        <taxon>Desulfocurvibacter</taxon>
    </lineage>
</organism>
<proteinExistence type="predicted"/>
<gene>
    <name evidence="1" type="ORF">Desaf_1918</name>
</gene>
<dbReference type="STRING" id="690850.Desaf_1918"/>
<evidence type="ECO:0000313" key="1">
    <source>
        <dbReference type="EMBL" id="EGJ50247.1"/>
    </source>
</evidence>
<dbReference type="InterPro" id="IPR010633">
    <property type="entry name" value="Phage_lambda_GpZ"/>
</dbReference>
<dbReference type="EMBL" id="CP003221">
    <property type="protein sequence ID" value="EGJ50247.1"/>
    <property type="molecule type" value="Genomic_DNA"/>
</dbReference>
<accession>F3Z2T0</accession>